<dbReference type="EMBL" id="QGKY02000190">
    <property type="protein sequence ID" value="KAF2590979.1"/>
    <property type="molecule type" value="Genomic_DNA"/>
</dbReference>
<gene>
    <name evidence="2" type="ORF">F2Q68_00039463</name>
    <name evidence="1" type="ORF">F2Q70_00038790</name>
</gene>
<sequence>MKSRRKASNKSVAIVFSHGSSSQHDNVVSKVEFAEHSVDLVEANAYWAAMGNVKLPTPGIWHPASFRANLGEDCPSRSCLNGLAAIRSFCGVPESVEFRLPVSGEVAEFPPDGYFTHVTPVGSSATVRLIPRNHMAIIAAFVSNYHD</sequence>
<evidence type="ECO:0000313" key="1">
    <source>
        <dbReference type="EMBL" id="KAF2590979.1"/>
    </source>
</evidence>
<evidence type="ECO:0000313" key="2">
    <source>
        <dbReference type="EMBL" id="KAF2617381.1"/>
    </source>
</evidence>
<name>A0A8S9KA19_BRACR</name>
<reference evidence="1" key="1">
    <citation type="submission" date="2019-12" db="EMBL/GenBank/DDBJ databases">
        <title>Genome sequencing and annotation of Brassica cretica.</title>
        <authorList>
            <person name="Studholme D.J."/>
            <person name="Sarris P.F."/>
        </authorList>
    </citation>
    <scope>NUCLEOTIDE SEQUENCE</scope>
    <source>
        <strain evidence="2">PFS-001/15</strain>
        <strain evidence="1">PFS-102/07</strain>
        <tissue evidence="1">Leaf</tissue>
    </source>
</reference>
<accession>A0A8S9KA19</accession>
<organism evidence="1">
    <name type="scientific">Brassica cretica</name>
    <name type="common">Mustard</name>
    <dbReference type="NCBI Taxonomy" id="69181"/>
    <lineage>
        <taxon>Eukaryota</taxon>
        <taxon>Viridiplantae</taxon>
        <taxon>Streptophyta</taxon>
        <taxon>Embryophyta</taxon>
        <taxon>Tracheophyta</taxon>
        <taxon>Spermatophyta</taxon>
        <taxon>Magnoliopsida</taxon>
        <taxon>eudicotyledons</taxon>
        <taxon>Gunneridae</taxon>
        <taxon>Pentapetalae</taxon>
        <taxon>rosids</taxon>
        <taxon>malvids</taxon>
        <taxon>Brassicales</taxon>
        <taxon>Brassicaceae</taxon>
        <taxon>Brassiceae</taxon>
        <taxon>Brassica</taxon>
    </lineage>
</organism>
<comment type="caution">
    <text evidence="1">The sequence shown here is derived from an EMBL/GenBank/DDBJ whole genome shotgun (WGS) entry which is preliminary data.</text>
</comment>
<dbReference type="AlphaFoldDB" id="A0A8S9KA19"/>
<proteinExistence type="predicted"/>
<dbReference type="EMBL" id="QGKW02000007">
    <property type="protein sequence ID" value="KAF2617381.1"/>
    <property type="molecule type" value="Genomic_DNA"/>
</dbReference>
<protein>
    <submittedName>
        <fullName evidence="1">Uncharacterized protein</fullName>
    </submittedName>
</protein>
<dbReference type="Proteomes" id="UP000712281">
    <property type="component" value="Unassembled WGS sequence"/>
</dbReference>